<feature type="transmembrane region" description="Helical" evidence="1">
    <location>
        <begin position="33"/>
        <end position="55"/>
    </location>
</feature>
<protein>
    <submittedName>
        <fullName evidence="2">Aminobenzoyl-glutamate transporter</fullName>
    </submittedName>
</protein>
<feature type="transmembrane region" description="Helical" evidence="1">
    <location>
        <begin position="303"/>
        <end position="325"/>
    </location>
</feature>
<feature type="transmembrane region" description="Helical" evidence="1">
    <location>
        <begin position="443"/>
        <end position="461"/>
    </location>
</feature>
<feature type="transmembrane region" description="Helical" evidence="1">
    <location>
        <begin position="128"/>
        <end position="144"/>
    </location>
</feature>
<keyword evidence="1" id="KW-0812">Transmembrane</keyword>
<accession>A0ABN4YMZ3</accession>
<keyword evidence="1" id="KW-0472">Membrane</keyword>
<feature type="transmembrane region" description="Helical" evidence="1">
    <location>
        <begin position="178"/>
        <end position="197"/>
    </location>
</feature>
<dbReference type="RefSeq" id="WP_029054325.1">
    <property type="nucleotide sequence ID" value="NZ_CP015108.1"/>
</dbReference>
<keyword evidence="1" id="KW-1133">Transmembrane helix</keyword>
<evidence type="ECO:0000256" key="1">
    <source>
        <dbReference type="SAM" id="Phobius"/>
    </source>
</evidence>
<proteinExistence type="predicted"/>
<reference evidence="2 3" key="1">
    <citation type="submission" date="2016-04" db="EMBL/GenBank/DDBJ databases">
        <title>Comparative Genomics and Epigenetics of Sporosarcina ureae.</title>
        <authorList>
            <person name="Oliver A.S."/>
            <person name="Cooper K.K."/>
        </authorList>
    </citation>
    <scope>NUCLEOTIDE SEQUENCE [LARGE SCALE GENOMIC DNA]</scope>
    <source>
        <strain evidence="2 3">S204</strain>
    </source>
</reference>
<feature type="transmembrane region" description="Helical" evidence="1">
    <location>
        <begin position="346"/>
        <end position="363"/>
    </location>
</feature>
<dbReference type="InterPro" id="IPR004697">
    <property type="entry name" value="AbgT"/>
</dbReference>
<keyword evidence="3" id="KW-1185">Reference proteome</keyword>
<sequence>MSKKSTSVKTKSSFFDRILNRIEIVGNKLPDPIVLFAMIALAIIIISALASFFGVSAISPVDGDKIVAKNLLSKEGILEQLTGMVKNFSDFPPLGAVLVIMLGVGLADESGYFKTLMRRAVLSTPKKIIIPMIILIAIIGNVAGDATQVVLPPLAATILMSFGYHPFVGLIAAYASTLGAFSANILIGMTDTLAAGFTEIGARTVDPTFVGNPAMNYYFIAVSTVFLLAVGTWVTYKFTIPRFGAFEGEIIENEAITSLEKKGLRWANISVAVVVAILLVGVIPVNGWLRNAETGSIIQDSPLMASVVPLVMILFLVPGIFYGIGARTIRSSKDFAQQIGRAISSMGPYIVLVFVSAQMLAYFNASNLGAILSIKGANLLDSVGFKGIPLFVSFILFVAVINLLIGSASAKWAILAPIFVPMFMYLDYHPAFTQMMYRIGDSITNPITPMFPYLVLILAFAQKFDKKAGLGTLIAGLFPYSVFYGIFWIILLIVWYLLGIPVGPDASIFLSK</sequence>
<gene>
    <name evidence="2" type="ORF">SporoS204_09465</name>
</gene>
<organism evidence="2 3">
    <name type="scientific">Sporosarcina ureae</name>
    <dbReference type="NCBI Taxonomy" id="1571"/>
    <lineage>
        <taxon>Bacteria</taxon>
        <taxon>Bacillati</taxon>
        <taxon>Bacillota</taxon>
        <taxon>Bacilli</taxon>
        <taxon>Bacillales</taxon>
        <taxon>Caryophanaceae</taxon>
        <taxon>Sporosarcina</taxon>
    </lineage>
</organism>
<dbReference type="Proteomes" id="UP000192486">
    <property type="component" value="Chromosome"/>
</dbReference>
<feature type="transmembrane region" description="Helical" evidence="1">
    <location>
        <begin position="383"/>
        <end position="405"/>
    </location>
</feature>
<feature type="transmembrane region" description="Helical" evidence="1">
    <location>
        <begin position="91"/>
        <end position="107"/>
    </location>
</feature>
<feature type="transmembrane region" description="Helical" evidence="1">
    <location>
        <begin position="150"/>
        <end position="171"/>
    </location>
</feature>
<evidence type="ECO:0000313" key="3">
    <source>
        <dbReference type="Proteomes" id="UP000192486"/>
    </source>
</evidence>
<evidence type="ECO:0000313" key="2">
    <source>
        <dbReference type="EMBL" id="ARF14349.1"/>
    </source>
</evidence>
<dbReference type="Pfam" id="PF03806">
    <property type="entry name" value="ABG_transport"/>
    <property type="match status" value="1"/>
</dbReference>
<feature type="transmembrane region" description="Helical" evidence="1">
    <location>
        <begin position="266"/>
        <end position="283"/>
    </location>
</feature>
<dbReference type="PANTHER" id="PTHR30282:SF0">
    <property type="entry name" value="P-AMINOBENZOYL-GLUTAMATE TRANSPORT PROTEIN"/>
    <property type="match status" value="1"/>
</dbReference>
<dbReference type="PANTHER" id="PTHR30282">
    <property type="entry name" value="P-AMINOBENZOYL GLUTAMATE TRANSPORTER"/>
    <property type="match status" value="1"/>
</dbReference>
<dbReference type="EMBL" id="CP015108">
    <property type="protein sequence ID" value="ARF14349.1"/>
    <property type="molecule type" value="Genomic_DNA"/>
</dbReference>
<feature type="transmembrane region" description="Helical" evidence="1">
    <location>
        <begin position="412"/>
        <end position="431"/>
    </location>
</feature>
<feature type="transmembrane region" description="Helical" evidence="1">
    <location>
        <begin position="473"/>
        <end position="498"/>
    </location>
</feature>
<name>A0ABN4YMZ3_SPOUR</name>
<feature type="transmembrane region" description="Helical" evidence="1">
    <location>
        <begin position="217"/>
        <end position="236"/>
    </location>
</feature>